<organism evidence="4 5">
    <name type="scientific">Clostridium symbiosum</name>
    <name type="common">Bacteroides symbiosus</name>
    <dbReference type="NCBI Taxonomy" id="1512"/>
    <lineage>
        <taxon>Bacteria</taxon>
        <taxon>Bacillati</taxon>
        <taxon>Bacillota</taxon>
        <taxon>Clostridia</taxon>
        <taxon>Lachnospirales</taxon>
        <taxon>Lachnospiraceae</taxon>
        <taxon>Otoolea</taxon>
    </lineage>
</organism>
<dbReference type="Pfam" id="PF23871">
    <property type="entry name" value="DUF7226"/>
    <property type="match status" value="1"/>
</dbReference>
<dbReference type="InterPro" id="IPR055650">
    <property type="entry name" value="DUF7226"/>
</dbReference>
<evidence type="ECO:0000313" key="5">
    <source>
        <dbReference type="Proteomes" id="UP001203136"/>
    </source>
</evidence>
<dbReference type="EMBL" id="JAINVB010000001">
    <property type="protein sequence ID" value="MCK0084559.1"/>
    <property type="molecule type" value="Genomic_DNA"/>
</dbReference>
<gene>
    <name evidence="4" type="ORF">K5I21_01440</name>
</gene>
<dbReference type="InterPro" id="IPR054265">
    <property type="entry name" value="DUF6996"/>
</dbReference>
<evidence type="ECO:0000259" key="1">
    <source>
        <dbReference type="Pfam" id="PF22515"/>
    </source>
</evidence>
<name>A0AAW5EWC9_CLOSY</name>
<dbReference type="Pfam" id="PF22518">
    <property type="entry name" value="DUF6997"/>
    <property type="match status" value="1"/>
</dbReference>
<comment type="caution">
    <text evidence="4">The sequence shown here is derived from an EMBL/GenBank/DDBJ whole genome shotgun (WGS) entry which is preliminary data.</text>
</comment>
<evidence type="ECO:0000313" key="4">
    <source>
        <dbReference type="EMBL" id="MCK0084559.1"/>
    </source>
</evidence>
<dbReference type="RefSeq" id="WP_247213091.1">
    <property type="nucleotide sequence ID" value="NZ_JAINVB010000001.1"/>
</dbReference>
<evidence type="ECO:0000259" key="2">
    <source>
        <dbReference type="Pfam" id="PF22518"/>
    </source>
</evidence>
<feature type="domain" description="DUF6997" evidence="2">
    <location>
        <begin position="74"/>
        <end position="266"/>
    </location>
</feature>
<feature type="domain" description="DUF6996" evidence="1">
    <location>
        <begin position="5"/>
        <end position="72"/>
    </location>
</feature>
<protein>
    <recommendedName>
        <fullName evidence="6">Transcriptional regulator</fullName>
    </recommendedName>
</protein>
<feature type="domain" description="DUF7226" evidence="3">
    <location>
        <begin position="303"/>
        <end position="440"/>
    </location>
</feature>
<dbReference type="InterPro" id="IPR054266">
    <property type="entry name" value="DUF6997"/>
</dbReference>
<dbReference type="Pfam" id="PF22515">
    <property type="entry name" value="DUF6996"/>
    <property type="match status" value="1"/>
</dbReference>
<proteinExistence type="predicted"/>
<dbReference type="AlphaFoldDB" id="A0AAW5EWC9"/>
<accession>A0AAW5EWC9</accession>
<reference evidence="4" key="1">
    <citation type="journal article" date="2022" name="Cell Host Microbe">
        <title>Colonization of the live biotherapeutic product VE303 and modulation of the microbiota and metabolites in healthy volunteers.</title>
        <authorList>
            <person name="Dsouza M."/>
            <person name="Menon R."/>
            <person name="Crossette E."/>
            <person name="Bhattarai S.K."/>
            <person name="Schneider J."/>
            <person name="Kim Y.G."/>
            <person name="Reddy S."/>
            <person name="Caballero S."/>
            <person name="Felix C."/>
            <person name="Cornacchione L."/>
            <person name="Hendrickson J."/>
            <person name="Watson A.R."/>
            <person name="Minot S.S."/>
            <person name="Greenfield N."/>
            <person name="Schopf L."/>
            <person name="Szabady R."/>
            <person name="Patarroyo J."/>
            <person name="Smith W."/>
            <person name="Harrison P."/>
            <person name="Kuijper E.J."/>
            <person name="Kelly C.P."/>
            <person name="Olle B."/>
            <person name="Bobilev D."/>
            <person name="Silber J.L."/>
            <person name="Bucci V."/>
            <person name="Roberts B."/>
            <person name="Faith J."/>
            <person name="Norman J.M."/>
        </authorList>
    </citation>
    <scope>NUCLEOTIDE SEQUENCE</scope>
    <source>
        <strain evidence="4">VE303-04</strain>
    </source>
</reference>
<dbReference type="Proteomes" id="UP001203136">
    <property type="component" value="Unassembled WGS sequence"/>
</dbReference>
<sequence>MSIIDDKWKLLFDRYDIEKKVSESGPFYITADQIREYKEPRLMTKFDTRESLPSVFGSRLGILPVTRGTYVIGDFDLYADFPEQGGPGNLVPGTRVPGVKKAAIPDYYETIDINDIRSEAGAINVMGISGILDDFLGGENFKQTVSGRMASGKFTFQVNPVRAGAKAPETYGINGYQIAVNNSQVEIDGGFEDRDTFAMIEGKNVVHSNFLIRQLYYPYRLWNGKLAKPVRPVFMVYSNNIFRLLEYEFTDSSCYNAIRLVKEGLYSLEDTDISMQDLREAWERTAVKPEPPVVFIQADSFEKVISLVEHLNDRALTPAEIAEVFGFRERQSDYYFNACRFLGLAVKEKDEERNVRVTITTRGRSLLKLNYKARQIRYVQLILEHGIFHDLFGIVLRTGEIPDKRYIEKCIVEQGLCSSSVAGRRASSVSGWLRWIAGLVKG</sequence>
<evidence type="ECO:0000259" key="3">
    <source>
        <dbReference type="Pfam" id="PF23871"/>
    </source>
</evidence>
<evidence type="ECO:0008006" key="6">
    <source>
        <dbReference type="Google" id="ProtNLM"/>
    </source>
</evidence>